<keyword evidence="4" id="KW-1185">Reference proteome</keyword>
<dbReference type="InterPro" id="IPR041588">
    <property type="entry name" value="Integrase_H2C2"/>
</dbReference>
<dbReference type="Gene3D" id="1.10.340.70">
    <property type="match status" value="1"/>
</dbReference>
<dbReference type="EMBL" id="JASPKY010000649">
    <property type="protein sequence ID" value="KAK9687365.1"/>
    <property type="molecule type" value="Genomic_DNA"/>
</dbReference>
<dbReference type="AlphaFoldDB" id="A0AAW1ICR1"/>
<evidence type="ECO:0000313" key="3">
    <source>
        <dbReference type="EMBL" id="KAK9687365.1"/>
    </source>
</evidence>
<accession>A0AAW1ICR1</accession>
<evidence type="ECO:0000313" key="4">
    <source>
        <dbReference type="Proteomes" id="UP001458880"/>
    </source>
</evidence>
<sequence length="158" mass="17918">MTRLPMGLKTSPSSFSRVMTIAMSGLNFESCFPELCVFKCKENEILLTLLSKESSMLKKCNIKIAVINKAKRIDCKQTRQLILNDFHLLPTGGHAGINRMYANIKRYHFWEHLKEDICKFISTVTPPCGSRLFSNASDKEQFRKTPPSDSDPFAPVSI</sequence>
<organism evidence="3 4">
    <name type="scientific">Popillia japonica</name>
    <name type="common">Japanese beetle</name>
    <dbReference type="NCBI Taxonomy" id="7064"/>
    <lineage>
        <taxon>Eukaryota</taxon>
        <taxon>Metazoa</taxon>
        <taxon>Ecdysozoa</taxon>
        <taxon>Arthropoda</taxon>
        <taxon>Hexapoda</taxon>
        <taxon>Insecta</taxon>
        <taxon>Pterygota</taxon>
        <taxon>Neoptera</taxon>
        <taxon>Endopterygota</taxon>
        <taxon>Coleoptera</taxon>
        <taxon>Polyphaga</taxon>
        <taxon>Scarabaeiformia</taxon>
        <taxon>Scarabaeidae</taxon>
        <taxon>Rutelinae</taxon>
        <taxon>Popillia</taxon>
    </lineage>
</organism>
<dbReference type="Pfam" id="PF17921">
    <property type="entry name" value="Integrase_H2C2"/>
    <property type="match status" value="1"/>
</dbReference>
<feature type="domain" description="Integrase zinc-binding" evidence="2">
    <location>
        <begin position="76"/>
        <end position="122"/>
    </location>
</feature>
<evidence type="ECO:0000259" key="2">
    <source>
        <dbReference type="Pfam" id="PF17921"/>
    </source>
</evidence>
<feature type="region of interest" description="Disordered" evidence="1">
    <location>
        <begin position="139"/>
        <end position="158"/>
    </location>
</feature>
<proteinExistence type="predicted"/>
<gene>
    <name evidence="3" type="ORF">QE152_g36500</name>
</gene>
<protein>
    <submittedName>
        <fullName evidence="3">Integrase zinc binding domain</fullName>
    </submittedName>
</protein>
<name>A0AAW1ICR1_POPJA</name>
<dbReference type="Proteomes" id="UP001458880">
    <property type="component" value="Unassembled WGS sequence"/>
</dbReference>
<evidence type="ECO:0000256" key="1">
    <source>
        <dbReference type="SAM" id="MobiDB-lite"/>
    </source>
</evidence>
<comment type="caution">
    <text evidence="3">The sequence shown here is derived from an EMBL/GenBank/DDBJ whole genome shotgun (WGS) entry which is preliminary data.</text>
</comment>
<reference evidence="3 4" key="1">
    <citation type="journal article" date="2024" name="BMC Genomics">
        <title>De novo assembly and annotation of Popillia japonica's genome with initial clues to its potential as an invasive pest.</title>
        <authorList>
            <person name="Cucini C."/>
            <person name="Boschi S."/>
            <person name="Funari R."/>
            <person name="Cardaioli E."/>
            <person name="Iannotti N."/>
            <person name="Marturano G."/>
            <person name="Paoli F."/>
            <person name="Bruttini M."/>
            <person name="Carapelli A."/>
            <person name="Frati F."/>
            <person name="Nardi F."/>
        </authorList>
    </citation>
    <scope>NUCLEOTIDE SEQUENCE [LARGE SCALE GENOMIC DNA]</scope>
    <source>
        <strain evidence="3">DMR45628</strain>
    </source>
</reference>